<protein>
    <submittedName>
        <fullName evidence="2">Uncharacterized protein</fullName>
    </submittedName>
</protein>
<evidence type="ECO:0000313" key="3">
    <source>
        <dbReference type="Proteomes" id="UP000295238"/>
    </source>
</evidence>
<comment type="caution">
    <text evidence="2">The sequence shown here is derived from an EMBL/GenBank/DDBJ whole genome shotgun (WGS) entry which is preliminary data.</text>
</comment>
<keyword evidence="1" id="KW-0472">Membrane</keyword>
<keyword evidence="3" id="KW-1185">Reference proteome</keyword>
<dbReference type="AlphaFoldDB" id="A0A4R5UIW4"/>
<dbReference type="OrthoDB" id="7296456at2"/>
<proteinExistence type="predicted"/>
<evidence type="ECO:0000313" key="2">
    <source>
        <dbReference type="EMBL" id="TDK36704.1"/>
    </source>
</evidence>
<keyword evidence="1" id="KW-1133">Transmembrane helix</keyword>
<feature type="transmembrane region" description="Helical" evidence="1">
    <location>
        <begin position="28"/>
        <end position="45"/>
    </location>
</feature>
<feature type="transmembrane region" description="Helical" evidence="1">
    <location>
        <begin position="232"/>
        <end position="249"/>
    </location>
</feature>
<evidence type="ECO:0000256" key="1">
    <source>
        <dbReference type="SAM" id="Phobius"/>
    </source>
</evidence>
<reference evidence="2 3" key="1">
    <citation type="submission" date="2019-03" db="EMBL/GenBank/DDBJ databases">
        <title>Rhizobium sp. nov., an bacterium isolated from biocrust in Mu Us Desert.</title>
        <authorList>
            <person name="Lixiong L."/>
        </authorList>
    </citation>
    <scope>NUCLEOTIDE SEQUENCE [LARGE SCALE GENOMIC DNA]</scope>
    <source>
        <strain evidence="2 3">SPY-1</strain>
    </source>
</reference>
<name>A0A4R5UIW4_9HYPH</name>
<dbReference type="Proteomes" id="UP000295238">
    <property type="component" value="Unassembled WGS sequence"/>
</dbReference>
<accession>A0A4R5UIW4</accession>
<gene>
    <name evidence="2" type="ORF">E2F50_07210</name>
</gene>
<feature type="transmembrane region" description="Helical" evidence="1">
    <location>
        <begin position="197"/>
        <end position="220"/>
    </location>
</feature>
<dbReference type="EMBL" id="SMTL01000002">
    <property type="protein sequence ID" value="TDK36704.1"/>
    <property type="molecule type" value="Genomic_DNA"/>
</dbReference>
<organism evidence="2 3">
    <name type="scientific">Rhizobium deserti</name>
    <dbReference type="NCBI Taxonomy" id="2547961"/>
    <lineage>
        <taxon>Bacteria</taxon>
        <taxon>Pseudomonadati</taxon>
        <taxon>Pseudomonadota</taxon>
        <taxon>Alphaproteobacteria</taxon>
        <taxon>Hyphomicrobiales</taxon>
        <taxon>Rhizobiaceae</taxon>
        <taxon>Rhizobium/Agrobacterium group</taxon>
        <taxon>Rhizobium</taxon>
    </lineage>
</organism>
<feature type="transmembrane region" description="Helical" evidence="1">
    <location>
        <begin position="136"/>
        <end position="154"/>
    </location>
</feature>
<sequence>MQQLYRVWEESGLFGVVDAAVASQYHNHWIALIIALFIPILMIFARNEVRNRRLRMISDFIASYPTTKPASPQAAALTGDPFAYGNNPSLEFVASKYTSDLQRTPKIQLWMNAAEMVTEIEDLIQKSRIFGNRGDFRLLFSSIGFMAMSYYGFVHLFDALQNGLQVITAADPATCLPGTSAAGSCCAPGTVRNELEIVGSLAFAGAFIAALRIFIGSLAVFDLSAYTFLRQAVEIFASVLIVIFLYMAFADPTAAITSFATGGAGTRTCGEISWVWMALAPLLGLMPQSATKFLLVRMQSVLSWVKMDDDRFNRVTRSTPLDVIDGISYATRFRLEECGIYDIQNLAVYNPILLYVESPYGIYQTVDWVAQAQLCHIVGLERFLLLRELHVRTIFDLERAIDFRMRPFNSQDEGDGNEIAQPAQDGAQPAAVPQALPPALPAGVPVGPAWEETDQFDRIYAGILFAATDTMRSIGTISGIKPLVMGEDRKMTPVDLEDYCRHAWEAISQDEKRMKICVEYLMGWIADDLHVRRLRRVWQEISDSLGWRSERLDRRAPKVKRPDPPPAP</sequence>
<keyword evidence="1" id="KW-0812">Transmembrane</keyword>
<dbReference type="RefSeq" id="WP_133315414.1">
    <property type="nucleotide sequence ID" value="NZ_SMTL01000002.1"/>
</dbReference>